<sequence length="246" mass="28031">MAAPRPFGVALVLLVLAQAWYQVTVFVGSSLGSPHASLLRRPSASPVTRFAEGEEGEGEEGEEVVVKKVASPFRGVDLDGDKLDNLDEWYADTISGSGGPPTGFMKDLILRSFFGTWRENGWFKMSRKYTGHKGQPCENDHMTAYETFKQNLKENKRWIGQDDGKGWFWLVAGQNPGGLYLYVMKSPPFGERPLALIKESNVDEFFEKVNWHMLFVRLHKWNLWGGKMDCLQATEFPYPMMWRLRN</sequence>
<reference evidence="2" key="1">
    <citation type="submission" date="2022-10" db="EMBL/GenBank/DDBJ databases">
        <authorList>
            <person name="Chen Y."/>
            <person name="Dougan E. K."/>
            <person name="Chan C."/>
            <person name="Rhodes N."/>
            <person name="Thang M."/>
        </authorList>
    </citation>
    <scope>NUCLEOTIDE SEQUENCE</scope>
</reference>
<keyword evidence="1" id="KW-0732">Signal</keyword>
<reference evidence="3 4" key="2">
    <citation type="submission" date="2024-05" db="EMBL/GenBank/DDBJ databases">
        <authorList>
            <person name="Chen Y."/>
            <person name="Shah S."/>
            <person name="Dougan E. K."/>
            <person name="Thang M."/>
            <person name="Chan C."/>
        </authorList>
    </citation>
    <scope>NUCLEOTIDE SEQUENCE [LARGE SCALE GENOMIC DNA]</scope>
</reference>
<name>A0A9P1DBB8_9DINO</name>
<dbReference type="Proteomes" id="UP001152797">
    <property type="component" value="Unassembled WGS sequence"/>
</dbReference>
<accession>A0A9P1DBB8</accession>
<protein>
    <submittedName>
        <fullName evidence="2">Uncharacterized protein</fullName>
    </submittedName>
</protein>
<keyword evidence="4" id="KW-1185">Reference proteome</keyword>
<feature type="chain" id="PRO_5043271352" evidence="1">
    <location>
        <begin position="20"/>
        <end position="246"/>
    </location>
</feature>
<dbReference type="EMBL" id="CAMXCT010003807">
    <property type="protein sequence ID" value="CAI4006362.1"/>
    <property type="molecule type" value="Genomic_DNA"/>
</dbReference>
<dbReference type="EMBL" id="CAMXCT030003807">
    <property type="protein sequence ID" value="CAL4793674.1"/>
    <property type="molecule type" value="Genomic_DNA"/>
</dbReference>
<dbReference type="EMBL" id="CAMXCT020003807">
    <property type="protein sequence ID" value="CAL1159737.1"/>
    <property type="molecule type" value="Genomic_DNA"/>
</dbReference>
<evidence type="ECO:0000313" key="2">
    <source>
        <dbReference type="EMBL" id="CAI4006362.1"/>
    </source>
</evidence>
<comment type="caution">
    <text evidence="2">The sequence shown here is derived from an EMBL/GenBank/DDBJ whole genome shotgun (WGS) entry which is preliminary data.</text>
</comment>
<evidence type="ECO:0000256" key="1">
    <source>
        <dbReference type="SAM" id="SignalP"/>
    </source>
</evidence>
<organism evidence="2">
    <name type="scientific">Cladocopium goreaui</name>
    <dbReference type="NCBI Taxonomy" id="2562237"/>
    <lineage>
        <taxon>Eukaryota</taxon>
        <taxon>Sar</taxon>
        <taxon>Alveolata</taxon>
        <taxon>Dinophyceae</taxon>
        <taxon>Suessiales</taxon>
        <taxon>Symbiodiniaceae</taxon>
        <taxon>Cladocopium</taxon>
    </lineage>
</organism>
<proteinExistence type="predicted"/>
<feature type="signal peptide" evidence="1">
    <location>
        <begin position="1"/>
        <end position="19"/>
    </location>
</feature>
<gene>
    <name evidence="2" type="ORF">C1SCF055_LOCUS32006</name>
</gene>
<evidence type="ECO:0000313" key="3">
    <source>
        <dbReference type="EMBL" id="CAL4793674.1"/>
    </source>
</evidence>
<evidence type="ECO:0000313" key="4">
    <source>
        <dbReference type="Proteomes" id="UP001152797"/>
    </source>
</evidence>
<dbReference type="OrthoDB" id="424604at2759"/>
<dbReference type="AlphaFoldDB" id="A0A9P1DBB8"/>